<proteinExistence type="predicted"/>
<dbReference type="HOGENOM" id="CLU_014752_0_0_3"/>
<dbReference type="STRING" id="1183438.GKIL_0779"/>
<name>U5QH87_GLOK1</name>
<dbReference type="EMBL" id="CP003587">
    <property type="protein sequence ID" value="AGY57025.1"/>
    <property type="molecule type" value="Genomic_DNA"/>
</dbReference>
<dbReference type="InterPro" id="IPR027417">
    <property type="entry name" value="P-loop_NTPase"/>
</dbReference>
<reference evidence="2 3" key="1">
    <citation type="journal article" date="2013" name="PLoS ONE">
        <title>Cultivation and Complete Genome Sequencing of Gloeobacter kilaueensis sp. nov., from a Lava Cave in Kilauea Caldera, Hawai'i.</title>
        <authorList>
            <person name="Saw J.H."/>
            <person name="Schatz M."/>
            <person name="Brown M.V."/>
            <person name="Kunkel D.D."/>
            <person name="Foster J.S."/>
            <person name="Shick H."/>
            <person name="Christensen S."/>
            <person name="Hou S."/>
            <person name="Wan X."/>
            <person name="Donachie S.P."/>
        </authorList>
    </citation>
    <scope>NUCLEOTIDE SEQUENCE [LARGE SCALE GENOMIC DNA]</scope>
    <source>
        <strain evidence="3">JS</strain>
    </source>
</reference>
<evidence type="ECO:0008006" key="4">
    <source>
        <dbReference type="Google" id="ProtNLM"/>
    </source>
</evidence>
<evidence type="ECO:0000313" key="2">
    <source>
        <dbReference type="EMBL" id="AGY57025.1"/>
    </source>
</evidence>
<dbReference type="AlphaFoldDB" id="U5QH87"/>
<feature type="region of interest" description="Disordered" evidence="1">
    <location>
        <begin position="253"/>
        <end position="272"/>
    </location>
</feature>
<dbReference type="SUPFAM" id="SSF52540">
    <property type="entry name" value="P-loop containing nucleoside triphosphate hydrolases"/>
    <property type="match status" value="1"/>
</dbReference>
<feature type="region of interest" description="Disordered" evidence="1">
    <location>
        <begin position="737"/>
        <end position="845"/>
    </location>
</feature>
<gene>
    <name evidence="2" type="ORF">GKIL_0779</name>
</gene>
<evidence type="ECO:0000313" key="3">
    <source>
        <dbReference type="Proteomes" id="UP000017396"/>
    </source>
</evidence>
<feature type="compositionally biased region" description="Acidic residues" evidence="1">
    <location>
        <begin position="829"/>
        <end position="838"/>
    </location>
</feature>
<protein>
    <recommendedName>
        <fullName evidence="4">ATP-binding protein</fullName>
    </recommendedName>
</protein>
<evidence type="ECO:0000256" key="1">
    <source>
        <dbReference type="SAM" id="MobiDB-lite"/>
    </source>
</evidence>
<dbReference type="KEGG" id="glj:GKIL_0779"/>
<organism evidence="2 3">
    <name type="scientific">Gloeobacter kilaueensis (strain ATCC BAA-2537 / CCAP 1431/1 / ULC 316 / JS1)</name>
    <dbReference type="NCBI Taxonomy" id="1183438"/>
    <lineage>
        <taxon>Bacteria</taxon>
        <taxon>Bacillati</taxon>
        <taxon>Cyanobacteriota</taxon>
        <taxon>Cyanophyceae</taxon>
        <taxon>Gloeobacterales</taxon>
        <taxon>Gloeobacteraceae</taxon>
        <taxon>Gloeobacter</taxon>
    </lineage>
</organism>
<feature type="compositionally biased region" description="Polar residues" evidence="1">
    <location>
        <begin position="783"/>
        <end position="796"/>
    </location>
</feature>
<accession>U5QH87</accession>
<dbReference type="eggNOG" id="COG3378">
    <property type="taxonomic scope" value="Bacteria"/>
</dbReference>
<dbReference type="eggNOG" id="COG0358">
    <property type="taxonomic scope" value="Bacteria"/>
</dbReference>
<dbReference type="PATRIC" id="fig|1183438.3.peg.773"/>
<sequence length="845" mass="91595">MGSVFTLTATKPQPVVIRPKITGGEHVTTRIIPKIMGGEHVVTPIGPITHGSEPADAQVRVIESYVYCDADGAPLYRIQRTQPKGFYQDKYDNILSSWVSGAGVMRGVRRVPYRLPELIAADLIVVVEGERDAERAFSSSLTELLAEQTGLKVAATTNAQGAEKWEVGWGKQYFGGKKIVVLPDNDEPGQQHARQVAADLTGHAQVVVVLNLPGLPPKGDLSDWLDSGRTVEQAARLIIEALEQPEQCALQPIAPPAPAASQPRDDQPRRTQSQALVELAIEGAEFFHDDVGSAWADVQNDGHRETWPLRSGGFRDWLARAFYQIEGKSPGGQAQADALAVLQGLARFDGPERSVFVRIAHFGGKIYLDLADQQWRAVEIDATGWRVVAEPPVRFRRSRAALPLPEPVTGGNLSELRRFLNVGDSDWPKLVAWLVGAFGDFPYPILTLTGEQGTGKTTTARLIRSLTDPARASARSAPRDERDLAVCATNAWIASFDNLSSIPDWLSDALCRLSTGGGFSTRQLFTDAEEQIFDFRRPAILTAIGDLASRGDLLDRTLTVRLQSVSDEKRREETTLWSDFEAARPKLLGALLDAVSTALRNRNSVHLLKKPRMADFAVWAVAAELALGVPSGSVIAALFEARDEATAQALEASPIAAAVQRLMAEHTSWSGTASELMTALLTASGLEGNKPPRSWPQNPSYLGRELRRAAPALRSAAGIEVEERRIGKKGARQIFLDRKGNLPSVPSVLSAEKPEPSPQEDSDDSGRLTASAQADSKTRLADSKTSQADSSPQSAVSRPGSPESLPRKDFSVPADSTDSTDGKISPFSEGDDEDDEFSELFRGVL</sequence>
<dbReference type="Gene3D" id="3.40.1360.10">
    <property type="match status" value="1"/>
</dbReference>
<keyword evidence="3" id="KW-1185">Reference proteome</keyword>
<dbReference type="Proteomes" id="UP000017396">
    <property type="component" value="Chromosome"/>
</dbReference>